<evidence type="ECO:0000256" key="4">
    <source>
        <dbReference type="ARBA" id="ARBA00022989"/>
    </source>
</evidence>
<protein>
    <submittedName>
        <fullName evidence="8">Cytochrome c biogenesis protein ResB</fullName>
    </submittedName>
</protein>
<dbReference type="InterPro" id="IPR007816">
    <property type="entry name" value="ResB-like_domain"/>
</dbReference>
<organism evidence="8 9">
    <name type="scientific">Candidatus Pristimantibacillus lignocellulolyticus</name>
    <dbReference type="NCBI Taxonomy" id="2994561"/>
    <lineage>
        <taxon>Bacteria</taxon>
        <taxon>Bacillati</taxon>
        <taxon>Bacillota</taxon>
        <taxon>Bacilli</taxon>
        <taxon>Bacillales</taxon>
        <taxon>Paenibacillaceae</taxon>
        <taxon>Candidatus Pristimantibacillus</taxon>
    </lineage>
</organism>
<keyword evidence="4 6" id="KW-1133">Transmembrane helix</keyword>
<feature type="domain" description="ResB-like" evidence="7">
    <location>
        <begin position="69"/>
        <end position="442"/>
    </location>
</feature>
<dbReference type="KEGG" id="plig:NAG76_20410"/>
<proteinExistence type="predicted"/>
<dbReference type="GO" id="GO:0017004">
    <property type="term" value="P:cytochrome complex assembly"/>
    <property type="evidence" value="ECO:0007669"/>
    <property type="project" value="UniProtKB-KW"/>
</dbReference>
<evidence type="ECO:0000256" key="3">
    <source>
        <dbReference type="ARBA" id="ARBA00022748"/>
    </source>
</evidence>
<dbReference type="AlphaFoldDB" id="A0A9J6ZDA5"/>
<comment type="subcellular location">
    <subcellularLocation>
        <location evidence="1">Membrane</location>
        <topology evidence="1">Multi-pass membrane protein</topology>
    </subcellularLocation>
</comment>
<accession>A0A9J6ZDA5</accession>
<feature type="transmembrane region" description="Helical" evidence="6">
    <location>
        <begin position="71"/>
        <end position="89"/>
    </location>
</feature>
<gene>
    <name evidence="8" type="ORF">NAG76_20410</name>
</gene>
<evidence type="ECO:0000256" key="2">
    <source>
        <dbReference type="ARBA" id="ARBA00022692"/>
    </source>
</evidence>
<dbReference type="Pfam" id="PF05140">
    <property type="entry name" value="ResB"/>
    <property type="match status" value="1"/>
</dbReference>
<evidence type="ECO:0000259" key="7">
    <source>
        <dbReference type="Pfam" id="PF05140"/>
    </source>
</evidence>
<keyword evidence="3" id="KW-0201">Cytochrome c-type biogenesis</keyword>
<dbReference type="Proteomes" id="UP001056756">
    <property type="component" value="Chromosome"/>
</dbReference>
<feature type="transmembrane region" description="Helical" evidence="6">
    <location>
        <begin position="221"/>
        <end position="239"/>
    </location>
</feature>
<evidence type="ECO:0000313" key="9">
    <source>
        <dbReference type="Proteomes" id="UP001056756"/>
    </source>
</evidence>
<evidence type="ECO:0000256" key="1">
    <source>
        <dbReference type="ARBA" id="ARBA00004141"/>
    </source>
</evidence>
<evidence type="ECO:0000313" key="8">
    <source>
        <dbReference type="EMBL" id="URN94158.1"/>
    </source>
</evidence>
<dbReference type="InterPro" id="IPR023494">
    <property type="entry name" value="Cyt_c_bgen_Ccs1/CcsB/ResB"/>
</dbReference>
<name>A0A9J6ZDA5_9BACL</name>
<dbReference type="GO" id="GO:0016020">
    <property type="term" value="C:membrane"/>
    <property type="evidence" value="ECO:0007669"/>
    <property type="project" value="UniProtKB-SubCell"/>
</dbReference>
<sequence length="555" mass="63490">MLLPENTKCECGHQNAVGTVLCETCGKPIVQEIIDSNEPLEMRYDGVARRSQKANPDLLDKIWNFFSSVKIAIYLIIATFIGAMFGTIFPQANTFINNFDPKIYYEETYGTAGKIYYLLGLHNTYNSWWFITLLVMIGTSLVICSIDRVLPLYRALNKQQIRKHHSFLTRQKVTYSTLIEGNEEQWVQNYGQALKKKGYKVHIDGTALLAEKNRFSRWGPYINHIGLILVLLALLARGIPGWNVDNYVKVVDGDTVPISGTNYYVKSEGFKMELYDNAELPESLQNTGRVKNFETFAVLYECESNCNDDFEKPNLTEVLRHTILINDPLRYKDLKLHQFDYDLTPRINAVSPMITNKETGETFGPFHLSMVDPELNYEVGPYKITLIDKYMDFSINSEGEPITLSREPNAPAFIFNIQGPNLKESGEVFMYFPLQKDKVRFSQNTINRELTDKLEIKVDGMENVSFSEATTYLNIRIDKAVKFLWIGAIISMIGLLLGTYWQHRRIWLRIDEHKLTLGAHTTKNWYGMRTDTSYALGKVGIELDAKSLDNGGNKG</sequence>
<feature type="transmembrane region" description="Helical" evidence="6">
    <location>
        <begin position="483"/>
        <end position="501"/>
    </location>
</feature>
<dbReference type="PANTHER" id="PTHR31566">
    <property type="entry name" value="CYTOCHROME C BIOGENESIS PROTEIN CCS1, CHLOROPLASTIC"/>
    <property type="match status" value="1"/>
</dbReference>
<dbReference type="PANTHER" id="PTHR31566:SF0">
    <property type="entry name" value="CYTOCHROME C BIOGENESIS PROTEIN CCS1, CHLOROPLASTIC"/>
    <property type="match status" value="1"/>
</dbReference>
<feature type="transmembrane region" description="Helical" evidence="6">
    <location>
        <begin position="128"/>
        <end position="150"/>
    </location>
</feature>
<keyword evidence="2 6" id="KW-0812">Transmembrane</keyword>
<evidence type="ECO:0000256" key="5">
    <source>
        <dbReference type="ARBA" id="ARBA00023136"/>
    </source>
</evidence>
<evidence type="ECO:0000256" key="6">
    <source>
        <dbReference type="SAM" id="Phobius"/>
    </source>
</evidence>
<keyword evidence="5 6" id="KW-0472">Membrane</keyword>
<dbReference type="EMBL" id="CP097899">
    <property type="protein sequence ID" value="URN94158.1"/>
    <property type="molecule type" value="Genomic_DNA"/>
</dbReference>
<reference evidence="8" key="1">
    <citation type="submission" date="2022-05" db="EMBL/GenBank/DDBJ databases">
        <title>Novel bacterial taxa in a minimal lignocellulolytic consortium and its capacity to transform plastics disclosed by genome-resolved metagenomics.</title>
        <authorList>
            <person name="Rodriguez C.A.D."/>
            <person name="Diaz-Garcia L."/>
            <person name="Herrera K."/>
            <person name="Tarazona N.A."/>
            <person name="Sproer C."/>
            <person name="Overmann J."/>
            <person name="Jimenez D.J."/>
        </authorList>
    </citation>
    <scope>NUCLEOTIDE SEQUENCE</scope>
    <source>
        <strain evidence="8">MAG5</strain>
    </source>
</reference>